<sequence length="540" mass="59903">MEINDGQEDVESDAGQDAQIDDQGYECGIHDAHDDHTFAGQLITLNVDSEQHNSDIQHDNCDARESLDTHDQDAHGSLGTHASHDIHDVDDEQGDHDVHDHQDDKDQNAHDEHIHHERIIVIIASSATARRGWAGIPQSTARMGHDWECHLEKQQREHHVLQRQDMTTTSSTATAISHRFLLGLGRRCGGRLCYLGVNDVARCCTAGPRRGSASEERPRRAREAKVAKRQWLAERMELERQLEDARRGAESLAMQASREKATLVDSERALREQMKILKERLETSVAESRRHAQADTGASASAELSSLRDAVMSMMTEVRGAGMEKRQLELKAEHEKQLIGLERKFQRQLMEARRKNESLIQNLQQTYEDEVEELKSHRSDIIGRSKDLERELERARGEAEVLRQKLHAAESEQALQKRFVENAQRQRGARPCPPPPPGWEAPGARRAARAAPRWGPHCGRVGSPTRSPRPASHPRGCPGRGGKELQGVREELSALTGAVDTSPAKRPGGAPPKALEGSARGDGVAKFPGTFGCRAGIAGV</sequence>
<protein>
    <recommendedName>
        <fullName evidence="5">Centrosomal protein of 162 kDa</fullName>
    </recommendedName>
</protein>
<evidence type="ECO:0000256" key="1">
    <source>
        <dbReference type="SAM" id="Coils"/>
    </source>
</evidence>
<accession>A0ABN9QXN5</accession>
<name>A0ABN9QXN5_9DINO</name>
<reference evidence="3" key="1">
    <citation type="submission" date="2023-10" db="EMBL/GenBank/DDBJ databases">
        <authorList>
            <person name="Chen Y."/>
            <person name="Shah S."/>
            <person name="Dougan E. K."/>
            <person name="Thang M."/>
            <person name="Chan C."/>
        </authorList>
    </citation>
    <scope>NUCLEOTIDE SEQUENCE [LARGE SCALE GENOMIC DNA]</scope>
</reference>
<feature type="coiled-coil region" evidence="1">
    <location>
        <begin position="221"/>
        <end position="287"/>
    </location>
</feature>
<feature type="compositionally biased region" description="Basic and acidic residues" evidence="2">
    <location>
        <begin position="481"/>
        <end position="492"/>
    </location>
</feature>
<evidence type="ECO:0000313" key="3">
    <source>
        <dbReference type="EMBL" id="CAK0811146.1"/>
    </source>
</evidence>
<evidence type="ECO:0008006" key="5">
    <source>
        <dbReference type="Google" id="ProtNLM"/>
    </source>
</evidence>
<evidence type="ECO:0000256" key="2">
    <source>
        <dbReference type="SAM" id="MobiDB-lite"/>
    </source>
</evidence>
<feature type="region of interest" description="Disordered" evidence="2">
    <location>
        <begin position="67"/>
        <end position="112"/>
    </location>
</feature>
<proteinExistence type="predicted"/>
<feature type="compositionally biased region" description="Basic and acidic residues" evidence="2">
    <location>
        <begin position="95"/>
        <end position="112"/>
    </location>
</feature>
<keyword evidence="1" id="KW-0175">Coiled coil</keyword>
<evidence type="ECO:0000313" key="4">
    <source>
        <dbReference type="Proteomes" id="UP001189429"/>
    </source>
</evidence>
<feature type="coiled-coil region" evidence="1">
    <location>
        <begin position="331"/>
        <end position="412"/>
    </location>
</feature>
<dbReference type="Proteomes" id="UP001189429">
    <property type="component" value="Unassembled WGS sequence"/>
</dbReference>
<dbReference type="EMBL" id="CAUYUJ010004836">
    <property type="protein sequence ID" value="CAK0811146.1"/>
    <property type="molecule type" value="Genomic_DNA"/>
</dbReference>
<comment type="caution">
    <text evidence="3">The sequence shown here is derived from an EMBL/GenBank/DDBJ whole genome shotgun (WGS) entry which is preliminary data.</text>
</comment>
<feature type="compositionally biased region" description="Low complexity" evidence="2">
    <location>
        <begin position="504"/>
        <end position="514"/>
    </location>
</feature>
<gene>
    <name evidence="3" type="ORF">PCOR1329_LOCUS15868</name>
</gene>
<feature type="compositionally biased region" description="Low complexity" evidence="2">
    <location>
        <begin position="440"/>
        <end position="456"/>
    </location>
</feature>
<organism evidence="3 4">
    <name type="scientific">Prorocentrum cordatum</name>
    <dbReference type="NCBI Taxonomy" id="2364126"/>
    <lineage>
        <taxon>Eukaryota</taxon>
        <taxon>Sar</taxon>
        <taxon>Alveolata</taxon>
        <taxon>Dinophyceae</taxon>
        <taxon>Prorocentrales</taxon>
        <taxon>Prorocentraceae</taxon>
        <taxon>Prorocentrum</taxon>
    </lineage>
</organism>
<keyword evidence="4" id="KW-1185">Reference proteome</keyword>
<feature type="region of interest" description="Disordered" evidence="2">
    <location>
        <begin position="423"/>
        <end position="527"/>
    </location>
</feature>